<comment type="caution">
    <text evidence="10">The sequence shown here is derived from an EMBL/GenBank/DDBJ whole genome shotgun (WGS) entry which is preliminary data.</text>
</comment>
<protein>
    <recommendedName>
        <fullName evidence="3">asparagine synthase (glutamine-hydrolyzing)</fullName>
        <ecNumber evidence="3">6.3.5.4</ecNumber>
    </recommendedName>
</protein>
<dbReference type="GO" id="GO:0005829">
    <property type="term" value="C:cytosol"/>
    <property type="evidence" value="ECO:0007669"/>
    <property type="project" value="TreeGrafter"/>
</dbReference>
<dbReference type="InterPro" id="IPR017932">
    <property type="entry name" value="GATase_2_dom"/>
</dbReference>
<reference evidence="10 11" key="1">
    <citation type="submission" date="2015-12" db="EMBL/GenBank/DDBJ databases">
        <title>Genome sequence of Tistrella mobilis MCCC 1A02139.</title>
        <authorList>
            <person name="Lu L."/>
            <person name="Lai Q."/>
            <person name="Shao Z."/>
            <person name="Qian P."/>
        </authorList>
    </citation>
    <scope>NUCLEOTIDE SEQUENCE [LARGE SCALE GENOMIC DNA]</scope>
    <source>
        <strain evidence="10 11">MCCC 1A02139</strain>
    </source>
</reference>
<evidence type="ECO:0000256" key="5">
    <source>
        <dbReference type="ARBA" id="ARBA00022840"/>
    </source>
</evidence>
<evidence type="ECO:0000256" key="6">
    <source>
        <dbReference type="ARBA" id="ARBA00022962"/>
    </source>
</evidence>
<sequence>MTALAAFWQVDGNTEGDAALGRILAAQAIYAPHARPGAANQVWGDDRITIGLRLNPSLPEDIYDRQPVEGAGGRFVMVADLRLDNREDLAQELGISADRLKTMADSDLAMAAFERWELDCVHHFYGDFAFVVWDTRERRLLMARDHLGALPLHYHAGTLPGGGRFFAVASMPRGLLALPWLRMAPDMERLNGFLALLPELGTNSFFEGIERLLPGHRAVVTADGGVRAERWWNPAPPLLRLSSRDEYAEALRTELDRAVRCRLRGAGDRVATHLSSGLDSSSVTATAARLIAPGRVTAYTSTVRPGYDDRFVDRDRMADEWPLASATARLYPNVDHVRVINDGTSPMEMLGTSFEFMDRPVLNPCNHVWMHQINDMARKAGHRVVLSGQMGNMSLSYDGYTFYPKLFLSGRFLRWFKEARGHVRAGGQWRWRGMLMHSIGPALPPRVWVGLMKLTGRNNDLANISLLHPDKRARAFEAAERAGFDLSYRPSLDSIELRLRVLRRFDGGNYHKGTLAAWGLDSRDPTSDIRLIEFAMRVPDEIFVENGGGRALARRAMTDRLPREVLAERRRGLQAPDWHEALTAKPELLDSTIEGILRSPAACEMLDTERLKKLRDNMATTDLRKRGAMLAYRLAMLRGTAVGDFIRRASGAN</sequence>
<comment type="catalytic activity">
    <reaction evidence="7">
        <text>L-aspartate + L-glutamine + ATP + H2O = L-asparagine + L-glutamate + AMP + diphosphate + H(+)</text>
        <dbReference type="Rhea" id="RHEA:12228"/>
        <dbReference type="ChEBI" id="CHEBI:15377"/>
        <dbReference type="ChEBI" id="CHEBI:15378"/>
        <dbReference type="ChEBI" id="CHEBI:29985"/>
        <dbReference type="ChEBI" id="CHEBI:29991"/>
        <dbReference type="ChEBI" id="CHEBI:30616"/>
        <dbReference type="ChEBI" id="CHEBI:33019"/>
        <dbReference type="ChEBI" id="CHEBI:58048"/>
        <dbReference type="ChEBI" id="CHEBI:58359"/>
        <dbReference type="ChEBI" id="CHEBI:456215"/>
        <dbReference type="EC" id="6.3.5.4"/>
    </reaction>
</comment>
<comment type="similarity">
    <text evidence="2">Belongs to the asparagine synthetase family.</text>
</comment>
<dbReference type="AlphaFoldDB" id="A0A161QZ37"/>
<gene>
    <name evidence="10" type="ORF">AUP44_15045</name>
</gene>
<dbReference type="OrthoDB" id="9763290at2"/>
<dbReference type="InterPro" id="IPR033738">
    <property type="entry name" value="AsnB_N"/>
</dbReference>
<dbReference type="GO" id="GO:0004066">
    <property type="term" value="F:asparagine synthase (glutamine-hydrolyzing) activity"/>
    <property type="evidence" value="ECO:0007669"/>
    <property type="project" value="UniProtKB-EC"/>
</dbReference>
<evidence type="ECO:0000256" key="1">
    <source>
        <dbReference type="ARBA" id="ARBA00005187"/>
    </source>
</evidence>
<feature type="binding site" evidence="8">
    <location>
        <position position="105"/>
    </location>
    <ligand>
        <name>L-glutamine</name>
        <dbReference type="ChEBI" id="CHEBI:58359"/>
    </ligand>
</feature>
<accession>A0A161QZ37</accession>
<evidence type="ECO:0000256" key="3">
    <source>
        <dbReference type="ARBA" id="ARBA00012737"/>
    </source>
</evidence>
<dbReference type="Pfam" id="PF13537">
    <property type="entry name" value="GATase_7"/>
    <property type="match status" value="1"/>
</dbReference>
<keyword evidence="5 8" id="KW-0067">ATP-binding</keyword>
<comment type="pathway">
    <text evidence="1">Amino-acid biosynthesis; L-asparagine biosynthesis; L-asparagine from L-aspartate (L-Gln route): step 1/1.</text>
</comment>
<evidence type="ECO:0000313" key="11">
    <source>
        <dbReference type="Proteomes" id="UP000075787"/>
    </source>
</evidence>
<dbReference type="GO" id="GO:0005524">
    <property type="term" value="F:ATP binding"/>
    <property type="evidence" value="ECO:0007669"/>
    <property type="project" value="UniProtKB-KW"/>
</dbReference>
<dbReference type="PANTHER" id="PTHR43284">
    <property type="entry name" value="ASPARAGINE SYNTHETASE (GLUTAMINE-HYDROLYZING)"/>
    <property type="match status" value="1"/>
</dbReference>
<dbReference type="InterPro" id="IPR006426">
    <property type="entry name" value="Asn_synth_AEB"/>
</dbReference>
<dbReference type="InterPro" id="IPR014729">
    <property type="entry name" value="Rossmann-like_a/b/a_fold"/>
</dbReference>
<evidence type="ECO:0000256" key="8">
    <source>
        <dbReference type="PIRSR" id="PIRSR001589-2"/>
    </source>
</evidence>
<dbReference type="Gene3D" id="3.60.20.10">
    <property type="entry name" value="Glutamine Phosphoribosylpyrophosphate, subunit 1, domain 1"/>
    <property type="match status" value="1"/>
</dbReference>
<dbReference type="GO" id="GO:0006529">
    <property type="term" value="P:asparagine biosynthetic process"/>
    <property type="evidence" value="ECO:0007669"/>
    <property type="project" value="InterPro"/>
</dbReference>
<dbReference type="PIRSF" id="PIRSF001589">
    <property type="entry name" value="Asn_synthetase_glu-h"/>
    <property type="match status" value="1"/>
</dbReference>
<dbReference type="Pfam" id="PF00733">
    <property type="entry name" value="Asn_synthase"/>
    <property type="match status" value="1"/>
</dbReference>
<keyword evidence="4 8" id="KW-0547">Nucleotide-binding</keyword>
<dbReference type="GeneID" id="97240863"/>
<dbReference type="InterPro" id="IPR001962">
    <property type="entry name" value="Asn_synthase"/>
</dbReference>
<evidence type="ECO:0000313" key="10">
    <source>
        <dbReference type="EMBL" id="KYO50010.1"/>
    </source>
</evidence>
<dbReference type="EC" id="6.3.5.4" evidence="3"/>
<dbReference type="SUPFAM" id="SSF52402">
    <property type="entry name" value="Adenine nucleotide alpha hydrolases-like"/>
    <property type="match status" value="1"/>
</dbReference>
<evidence type="ECO:0000256" key="4">
    <source>
        <dbReference type="ARBA" id="ARBA00022741"/>
    </source>
</evidence>
<dbReference type="InterPro" id="IPR051786">
    <property type="entry name" value="ASN_synthetase/amidase"/>
</dbReference>
<dbReference type="Gene3D" id="3.40.50.620">
    <property type="entry name" value="HUPs"/>
    <property type="match status" value="2"/>
</dbReference>
<keyword evidence="6" id="KW-0315">Glutamine amidotransferase</keyword>
<name>A0A161QZ37_9PROT</name>
<dbReference type="SUPFAM" id="SSF56235">
    <property type="entry name" value="N-terminal nucleophile aminohydrolases (Ntn hydrolases)"/>
    <property type="match status" value="1"/>
</dbReference>
<dbReference type="PROSITE" id="PS51278">
    <property type="entry name" value="GATASE_TYPE_2"/>
    <property type="match status" value="1"/>
</dbReference>
<dbReference type="Proteomes" id="UP000075787">
    <property type="component" value="Unassembled WGS sequence"/>
</dbReference>
<evidence type="ECO:0000259" key="9">
    <source>
        <dbReference type="PROSITE" id="PS51278"/>
    </source>
</evidence>
<feature type="domain" description="Glutamine amidotransferase type-2" evidence="9">
    <location>
        <begin position="1"/>
        <end position="223"/>
    </location>
</feature>
<dbReference type="PANTHER" id="PTHR43284:SF1">
    <property type="entry name" value="ASPARAGINE SYNTHETASE"/>
    <property type="match status" value="1"/>
</dbReference>
<dbReference type="RefSeq" id="WP_062769173.1">
    <property type="nucleotide sequence ID" value="NZ_CP121045.1"/>
</dbReference>
<dbReference type="InterPro" id="IPR029055">
    <property type="entry name" value="Ntn_hydrolases_N"/>
</dbReference>
<dbReference type="CDD" id="cd00712">
    <property type="entry name" value="AsnB"/>
    <property type="match status" value="1"/>
</dbReference>
<dbReference type="EMBL" id="LPZR01000211">
    <property type="protein sequence ID" value="KYO50010.1"/>
    <property type="molecule type" value="Genomic_DNA"/>
</dbReference>
<proteinExistence type="inferred from homology"/>
<evidence type="ECO:0000256" key="2">
    <source>
        <dbReference type="ARBA" id="ARBA00005752"/>
    </source>
</evidence>
<organism evidence="10 11">
    <name type="scientific">Tistrella mobilis</name>
    <dbReference type="NCBI Taxonomy" id="171437"/>
    <lineage>
        <taxon>Bacteria</taxon>
        <taxon>Pseudomonadati</taxon>
        <taxon>Pseudomonadota</taxon>
        <taxon>Alphaproteobacteria</taxon>
        <taxon>Geminicoccales</taxon>
        <taxon>Geminicoccaceae</taxon>
        <taxon>Tistrella</taxon>
    </lineage>
</organism>
<evidence type="ECO:0000256" key="7">
    <source>
        <dbReference type="ARBA" id="ARBA00048741"/>
    </source>
</evidence>